<dbReference type="PANTHER" id="PTHR45648">
    <property type="entry name" value="GDSL LIPASE/ACYLHYDROLASE FAMILY PROTEIN (AFU_ORTHOLOGUE AFUA_4G14700)"/>
    <property type="match status" value="1"/>
</dbReference>
<feature type="chain" id="PRO_5018017573" evidence="2">
    <location>
        <begin position="27"/>
        <end position="373"/>
    </location>
</feature>
<sequence length="373" mass="42150">MCRDLMLATISSLMFAWSRLTGTAFAESPPWLYFWDRQPSTPLGQSWDLGRFTTLVAFGDSYTDDNRFNYFDAHNYTPPPIGWAGSADYDTSNSRRLWAAYVKQYTGANLYNYAVNGAECSDEITPRTAAPWFNFPTVKEYEIPAYIADSEYTEPNGKQFLNAPQDETVYAMWIGTNDLGDEALLTDSQVPGTSIVSYTDCVFNQLQRLYDSGARYFVVFNAAPLNLAPLYGLPGKKGKVVSPYWPDKPSNTTEISYRMMEQIVTVNAIYQYRTPFMAEVGKTFNGAKFAVFDVHSLMTNIYNNPSGYLNGTAPLNVAVPVRDCTPEVCITHESPDSHMWWDDLHPSEQMQRVIAREFVSVIEGKSQYASYWG</sequence>
<keyword evidence="1 3" id="KW-0378">Hydrolase</keyword>
<protein>
    <submittedName>
        <fullName evidence="3">Gdsl lipase acylhydrolase family</fullName>
    </submittedName>
</protein>
<dbReference type="OrthoDB" id="1600564at2759"/>
<evidence type="ECO:0000313" key="4">
    <source>
        <dbReference type="Proteomes" id="UP000265663"/>
    </source>
</evidence>
<dbReference type="InterPro" id="IPR001087">
    <property type="entry name" value="GDSL"/>
</dbReference>
<organism evidence="3 4">
    <name type="scientific">Pyrenophora seminiperda CCB06</name>
    <dbReference type="NCBI Taxonomy" id="1302712"/>
    <lineage>
        <taxon>Eukaryota</taxon>
        <taxon>Fungi</taxon>
        <taxon>Dikarya</taxon>
        <taxon>Ascomycota</taxon>
        <taxon>Pezizomycotina</taxon>
        <taxon>Dothideomycetes</taxon>
        <taxon>Pleosporomycetidae</taxon>
        <taxon>Pleosporales</taxon>
        <taxon>Pleosporineae</taxon>
        <taxon>Pleosporaceae</taxon>
        <taxon>Pyrenophora</taxon>
    </lineage>
</organism>
<dbReference type="Proteomes" id="UP000265663">
    <property type="component" value="Unassembled WGS sequence"/>
</dbReference>
<dbReference type="GO" id="GO:0016788">
    <property type="term" value="F:hydrolase activity, acting on ester bonds"/>
    <property type="evidence" value="ECO:0007669"/>
    <property type="project" value="InterPro"/>
</dbReference>
<dbReference type="SUPFAM" id="SSF52266">
    <property type="entry name" value="SGNH hydrolase"/>
    <property type="match status" value="1"/>
</dbReference>
<dbReference type="PANTHER" id="PTHR45648:SF22">
    <property type="entry name" value="GDSL LIPASE_ACYLHYDROLASE FAMILY PROTEIN (AFU_ORTHOLOGUE AFUA_4G14700)"/>
    <property type="match status" value="1"/>
</dbReference>
<gene>
    <name evidence="3" type="ORF">GMOD_00008944</name>
</gene>
<dbReference type="AlphaFoldDB" id="A0A3M7MFC8"/>
<dbReference type="CDD" id="cd01846">
    <property type="entry name" value="fatty_acyltransferase_like"/>
    <property type="match status" value="1"/>
</dbReference>
<dbReference type="Gene3D" id="3.40.50.1110">
    <property type="entry name" value="SGNH hydrolase"/>
    <property type="match status" value="1"/>
</dbReference>
<dbReference type="EMBL" id="KE747839">
    <property type="protein sequence ID" value="RMZ73150.1"/>
    <property type="molecule type" value="Genomic_DNA"/>
</dbReference>
<accession>A0A3M7MFC8</accession>
<dbReference type="InterPro" id="IPR051058">
    <property type="entry name" value="GDSL_Est/Lipase"/>
</dbReference>
<keyword evidence="4" id="KW-1185">Reference proteome</keyword>
<reference evidence="3 4" key="1">
    <citation type="journal article" date="2014" name="PLoS ONE">
        <title>De novo Genome Assembly of the Fungal Plant Pathogen Pyrenophora semeniperda.</title>
        <authorList>
            <person name="Soliai M.M."/>
            <person name="Meyer S.E."/>
            <person name="Udall J.A."/>
            <person name="Elzinga D.E."/>
            <person name="Hermansen R.A."/>
            <person name="Bodily P.M."/>
            <person name="Hart A.A."/>
            <person name="Coleman C.E."/>
        </authorList>
    </citation>
    <scope>NUCLEOTIDE SEQUENCE [LARGE SCALE GENOMIC DNA]</scope>
    <source>
        <strain evidence="3 4">CCB06</strain>
        <tissue evidence="3">Mycelium</tissue>
    </source>
</reference>
<name>A0A3M7MFC8_9PLEO</name>
<feature type="signal peptide" evidence="2">
    <location>
        <begin position="1"/>
        <end position="26"/>
    </location>
</feature>
<keyword evidence="2" id="KW-0732">Signal</keyword>
<dbReference type="InterPro" id="IPR036514">
    <property type="entry name" value="SGNH_hydro_sf"/>
</dbReference>
<evidence type="ECO:0000256" key="2">
    <source>
        <dbReference type="SAM" id="SignalP"/>
    </source>
</evidence>
<evidence type="ECO:0000313" key="3">
    <source>
        <dbReference type="EMBL" id="RMZ73150.1"/>
    </source>
</evidence>
<evidence type="ECO:0000256" key="1">
    <source>
        <dbReference type="ARBA" id="ARBA00022801"/>
    </source>
</evidence>
<proteinExistence type="predicted"/>
<dbReference type="Pfam" id="PF00657">
    <property type="entry name" value="Lipase_GDSL"/>
    <property type="match status" value="1"/>
</dbReference>